<reference evidence="1" key="1">
    <citation type="submission" date="2014-09" db="EMBL/GenBank/DDBJ databases">
        <authorList>
            <person name="Magalhaes I.L.F."/>
            <person name="Oliveira U."/>
            <person name="Santos F.R."/>
            <person name="Vidigal T.H.D.A."/>
            <person name="Brescovit A.D."/>
            <person name="Santos A.J."/>
        </authorList>
    </citation>
    <scope>NUCLEOTIDE SEQUENCE</scope>
    <source>
        <tissue evidence="1">Shoot tissue taken approximately 20 cm above the soil surface</tissue>
    </source>
</reference>
<reference evidence="1" key="2">
    <citation type="journal article" date="2015" name="Data Brief">
        <title>Shoot transcriptome of the giant reed, Arundo donax.</title>
        <authorList>
            <person name="Barrero R.A."/>
            <person name="Guerrero F.D."/>
            <person name="Moolhuijzen P."/>
            <person name="Goolsby J.A."/>
            <person name="Tidwell J."/>
            <person name="Bellgard S.E."/>
            <person name="Bellgard M.I."/>
        </authorList>
    </citation>
    <scope>NUCLEOTIDE SEQUENCE</scope>
    <source>
        <tissue evidence="1">Shoot tissue taken approximately 20 cm above the soil surface</tissue>
    </source>
</reference>
<dbReference type="EMBL" id="GBRH01265514">
    <property type="protein sequence ID" value="JAD32381.1"/>
    <property type="molecule type" value="Transcribed_RNA"/>
</dbReference>
<organism evidence="1">
    <name type="scientific">Arundo donax</name>
    <name type="common">Giant reed</name>
    <name type="synonym">Donax arundinaceus</name>
    <dbReference type="NCBI Taxonomy" id="35708"/>
    <lineage>
        <taxon>Eukaryota</taxon>
        <taxon>Viridiplantae</taxon>
        <taxon>Streptophyta</taxon>
        <taxon>Embryophyta</taxon>
        <taxon>Tracheophyta</taxon>
        <taxon>Spermatophyta</taxon>
        <taxon>Magnoliopsida</taxon>
        <taxon>Liliopsida</taxon>
        <taxon>Poales</taxon>
        <taxon>Poaceae</taxon>
        <taxon>PACMAD clade</taxon>
        <taxon>Arundinoideae</taxon>
        <taxon>Arundineae</taxon>
        <taxon>Arundo</taxon>
    </lineage>
</organism>
<dbReference type="AlphaFoldDB" id="A0A0A8Z0P7"/>
<name>A0A0A8Z0P7_ARUDO</name>
<accession>A0A0A8Z0P7</accession>
<proteinExistence type="predicted"/>
<evidence type="ECO:0000313" key="1">
    <source>
        <dbReference type="EMBL" id="JAD32381.1"/>
    </source>
</evidence>
<sequence>MSLSKDQKMHIYSDSMGSRTTVVLSPQFISRQLVTQIQWFHVSDTIVSCSNKKFGILEASA</sequence>
<protein>
    <submittedName>
        <fullName evidence="1">Uncharacterized protein</fullName>
    </submittedName>
</protein>